<reference evidence="5" key="1">
    <citation type="journal article" date="2014" name="Int. J. Syst. Evol. Microbiol.">
        <title>Complete genome sequence of Corynebacterium casei LMG S-19264T (=DSM 44701T), isolated from a smear-ripened cheese.</title>
        <authorList>
            <consortium name="US DOE Joint Genome Institute (JGI-PGF)"/>
            <person name="Walter F."/>
            <person name="Albersmeier A."/>
            <person name="Kalinowski J."/>
            <person name="Ruckert C."/>
        </authorList>
    </citation>
    <scope>NUCLEOTIDE SEQUENCE</scope>
    <source>
        <strain evidence="5">CGMCC 1.12919</strain>
    </source>
</reference>
<keyword evidence="3" id="KW-0862">Zinc</keyword>
<dbReference type="PANTHER" id="PTHR10907:SF47">
    <property type="entry name" value="REGUCALCIN"/>
    <property type="match status" value="1"/>
</dbReference>
<evidence type="ECO:0000313" key="6">
    <source>
        <dbReference type="Proteomes" id="UP000637002"/>
    </source>
</evidence>
<feature type="binding site" evidence="3">
    <location>
        <position position="18"/>
    </location>
    <ligand>
        <name>a divalent metal cation</name>
        <dbReference type="ChEBI" id="CHEBI:60240"/>
    </ligand>
</feature>
<dbReference type="Proteomes" id="UP000637002">
    <property type="component" value="Unassembled WGS sequence"/>
</dbReference>
<dbReference type="GO" id="GO:0019853">
    <property type="term" value="P:L-ascorbic acid biosynthetic process"/>
    <property type="evidence" value="ECO:0007669"/>
    <property type="project" value="TreeGrafter"/>
</dbReference>
<comment type="cofactor">
    <cofactor evidence="3">
        <name>Zn(2+)</name>
        <dbReference type="ChEBI" id="CHEBI:29105"/>
    </cofactor>
    <text evidence="3">Binds 1 divalent metal cation per subunit.</text>
</comment>
<dbReference type="GO" id="GO:0004341">
    <property type="term" value="F:gluconolactonase activity"/>
    <property type="evidence" value="ECO:0007669"/>
    <property type="project" value="TreeGrafter"/>
</dbReference>
<gene>
    <name evidence="5" type="ORF">GCM10010994_40130</name>
</gene>
<dbReference type="GO" id="GO:0005509">
    <property type="term" value="F:calcium ion binding"/>
    <property type="evidence" value="ECO:0007669"/>
    <property type="project" value="TreeGrafter"/>
</dbReference>
<evidence type="ECO:0000256" key="2">
    <source>
        <dbReference type="PIRSR" id="PIRSR605511-1"/>
    </source>
</evidence>
<keyword evidence="3" id="KW-0479">Metal-binding</keyword>
<dbReference type="Gene3D" id="2.120.10.30">
    <property type="entry name" value="TolB, C-terminal domain"/>
    <property type="match status" value="1"/>
</dbReference>
<feature type="domain" description="SMP-30/Gluconolactonase/LRE-like region" evidence="4">
    <location>
        <begin position="18"/>
        <end position="259"/>
    </location>
</feature>
<dbReference type="InterPro" id="IPR005511">
    <property type="entry name" value="SMP-30"/>
</dbReference>
<feature type="binding site" evidence="3">
    <location>
        <position position="103"/>
    </location>
    <ligand>
        <name>substrate</name>
    </ligand>
</feature>
<evidence type="ECO:0000313" key="5">
    <source>
        <dbReference type="EMBL" id="GGC77809.1"/>
    </source>
</evidence>
<name>A0A916XKN8_9HYPH</name>
<feature type="binding site" evidence="3">
    <location>
        <position position="201"/>
    </location>
    <ligand>
        <name>a divalent metal cation</name>
        <dbReference type="ChEBI" id="CHEBI:60240"/>
    </ligand>
</feature>
<dbReference type="InterPro" id="IPR013658">
    <property type="entry name" value="SGL"/>
</dbReference>
<protein>
    <recommendedName>
        <fullName evidence="4">SMP-30/Gluconolactonase/LRE-like region domain-containing protein</fullName>
    </recommendedName>
</protein>
<dbReference type="PRINTS" id="PR01790">
    <property type="entry name" value="SMP30FAMILY"/>
</dbReference>
<accession>A0A916XKN8</accession>
<evidence type="ECO:0000256" key="1">
    <source>
        <dbReference type="ARBA" id="ARBA00008853"/>
    </source>
</evidence>
<dbReference type="InterPro" id="IPR011042">
    <property type="entry name" value="6-blade_b-propeller_TolB-like"/>
</dbReference>
<dbReference type="Pfam" id="PF08450">
    <property type="entry name" value="SGL"/>
    <property type="match status" value="1"/>
</dbReference>
<dbReference type="SUPFAM" id="SSF63829">
    <property type="entry name" value="Calcium-dependent phosphotriesterase"/>
    <property type="match status" value="1"/>
</dbReference>
<organism evidence="5 6">
    <name type="scientific">Chelatococcus reniformis</name>
    <dbReference type="NCBI Taxonomy" id="1494448"/>
    <lineage>
        <taxon>Bacteria</taxon>
        <taxon>Pseudomonadati</taxon>
        <taxon>Pseudomonadota</taxon>
        <taxon>Alphaproteobacteria</taxon>
        <taxon>Hyphomicrobiales</taxon>
        <taxon>Chelatococcaceae</taxon>
        <taxon>Chelatococcus</taxon>
    </lineage>
</organism>
<dbReference type="PANTHER" id="PTHR10907">
    <property type="entry name" value="REGUCALCIN"/>
    <property type="match status" value="1"/>
</dbReference>
<evidence type="ECO:0000256" key="3">
    <source>
        <dbReference type="PIRSR" id="PIRSR605511-2"/>
    </source>
</evidence>
<reference evidence="5" key="2">
    <citation type="submission" date="2020-09" db="EMBL/GenBank/DDBJ databases">
        <authorList>
            <person name="Sun Q."/>
            <person name="Zhou Y."/>
        </authorList>
    </citation>
    <scope>NUCLEOTIDE SEQUENCE</scope>
    <source>
        <strain evidence="5">CGMCC 1.12919</strain>
    </source>
</reference>
<feature type="active site" description="Proton donor/acceptor" evidence="2">
    <location>
        <position position="201"/>
    </location>
</feature>
<evidence type="ECO:0000259" key="4">
    <source>
        <dbReference type="Pfam" id="PF08450"/>
    </source>
</evidence>
<comment type="similarity">
    <text evidence="1">Belongs to the SMP-30/CGR1 family.</text>
</comment>
<sequence length="292" mass="30632">MPSVGPVETISTGHGLLEGPVWDERLGLLVADAAVGGVWRLGSGTPTVVVPHRRGIGGLALHENGAVVIGGRNIALKWPAGEGRDETVVLLDNDPAADVIGYNDFTTDAAGRIYVGSLAFVAMHADRGGKAGRLHVIDLDGSVRSVADDVMLTNGLDFSPDGTRLYHSDTLRSTVYVYDVEPNGDVRNRRNFVTLDGAMPDGLAVDSGGNVWVAEPHSGTVRAYAPDGRPVSSVSIPVPMVTSLCFGGADLKDLYIVSGSEGLDTDHGAGVWRARVEVPGKRSPLARVALPR</sequence>
<dbReference type="EMBL" id="BMGG01000007">
    <property type="protein sequence ID" value="GGC77809.1"/>
    <property type="molecule type" value="Genomic_DNA"/>
</dbReference>
<dbReference type="AlphaFoldDB" id="A0A916XKN8"/>
<comment type="caution">
    <text evidence="5">The sequence shown here is derived from an EMBL/GenBank/DDBJ whole genome shotgun (WGS) entry which is preliminary data.</text>
</comment>
<keyword evidence="6" id="KW-1185">Reference proteome</keyword>
<proteinExistence type="inferred from homology"/>
<feature type="binding site" evidence="3">
    <location>
        <position position="154"/>
    </location>
    <ligand>
        <name>a divalent metal cation</name>
        <dbReference type="ChEBI" id="CHEBI:60240"/>
    </ligand>
</feature>